<dbReference type="InterPro" id="IPR026541">
    <property type="entry name" value="MRG_dom"/>
</dbReference>
<dbReference type="PANTHER" id="PTHR10880">
    <property type="entry name" value="MORTALITY FACTOR 4-LIKE PROTEIN"/>
    <property type="match status" value="1"/>
</dbReference>
<feature type="compositionally biased region" description="Polar residues" evidence="6">
    <location>
        <begin position="33"/>
        <end position="49"/>
    </location>
</feature>
<dbReference type="PROSITE" id="PS50330">
    <property type="entry name" value="UIM"/>
    <property type="match status" value="1"/>
</dbReference>
<organism evidence="8 9">
    <name type="scientific">Apiospora arundinis</name>
    <dbReference type="NCBI Taxonomy" id="335852"/>
    <lineage>
        <taxon>Eukaryota</taxon>
        <taxon>Fungi</taxon>
        <taxon>Dikarya</taxon>
        <taxon>Ascomycota</taxon>
        <taxon>Pezizomycotina</taxon>
        <taxon>Sordariomycetes</taxon>
        <taxon>Xylariomycetidae</taxon>
        <taxon>Amphisphaeriales</taxon>
        <taxon>Apiosporaceae</taxon>
        <taxon>Apiospora</taxon>
    </lineage>
</organism>
<evidence type="ECO:0000313" key="9">
    <source>
        <dbReference type="Proteomes" id="UP001390339"/>
    </source>
</evidence>
<feature type="region of interest" description="Disordered" evidence="6">
    <location>
        <begin position="1"/>
        <end position="74"/>
    </location>
</feature>
<dbReference type="InterPro" id="IPR038217">
    <property type="entry name" value="MRG_C_sf"/>
</dbReference>
<keyword evidence="2" id="KW-0156">Chromatin regulator</keyword>
<feature type="compositionally biased region" description="Low complexity" evidence="6">
    <location>
        <begin position="303"/>
        <end position="313"/>
    </location>
</feature>
<evidence type="ECO:0000256" key="2">
    <source>
        <dbReference type="ARBA" id="ARBA00022853"/>
    </source>
</evidence>
<gene>
    <name evidence="8" type="ORF">PGQ11_008210</name>
</gene>
<dbReference type="EMBL" id="JAPCWZ010000005">
    <property type="protein sequence ID" value="KAK8861975.1"/>
    <property type="molecule type" value="Genomic_DNA"/>
</dbReference>
<keyword evidence="3" id="KW-0805">Transcription regulation</keyword>
<evidence type="ECO:0000256" key="5">
    <source>
        <dbReference type="ARBA" id="ARBA00023242"/>
    </source>
</evidence>
<dbReference type="Pfam" id="PF05712">
    <property type="entry name" value="MRG"/>
    <property type="match status" value="1"/>
</dbReference>
<feature type="compositionally biased region" description="Basic and acidic residues" evidence="6">
    <location>
        <begin position="50"/>
        <end position="59"/>
    </location>
</feature>
<dbReference type="InterPro" id="IPR003903">
    <property type="entry name" value="UIM_dom"/>
</dbReference>
<comment type="caution">
    <text evidence="8">The sequence shown here is derived from an EMBL/GenBank/DDBJ whole genome shotgun (WGS) entry which is preliminary data.</text>
</comment>
<evidence type="ECO:0000313" key="8">
    <source>
        <dbReference type="EMBL" id="KAK8861975.1"/>
    </source>
</evidence>
<dbReference type="InterPro" id="IPR008676">
    <property type="entry name" value="MRG"/>
</dbReference>
<feature type="region of interest" description="Disordered" evidence="6">
    <location>
        <begin position="117"/>
        <end position="174"/>
    </location>
</feature>
<dbReference type="Proteomes" id="UP001390339">
    <property type="component" value="Unassembled WGS sequence"/>
</dbReference>
<dbReference type="PANTHER" id="PTHR10880:SF15">
    <property type="entry name" value="MSL COMPLEX SUBUNIT 3"/>
    <property type="match status" value="1"/>
</dbReference>
<proteinExistence type="predicted"/>
<evidence type="ECO:0000256" key="1">
    <source>
        <dbReference type="ARBA" id="ARBA00004123"/>
    </source>
</evidence>
<feature type="compositionally biased region" description="Basic and acidic residues" evidence="6">
    <location>
        <begin position="284"/>
        <end position="300"/>
    </location>
</feature>
<comment type="subcellular location">
    <subcellularLocation>
        <location evidence="1">Nucleus</location>
    </subcellularLocation>
</comment>
<keyword evidence="9" id="KW-1185">Reference proteome</keyword>
<keyword evidence="5" id="KW-0539">Nucleus</keyword>
<evidence type="ECO:0000259" key="7">
    <source>
        <dbReference type="Pfam" id="PF05712"/>
    </source>
</evidence>
<evidence type="ECO:0000256" key="6">
    <source>
        <dbReference type="SAM" id="MobiDB-lite"/>
    </source>
</evidence>
<accession>A0ABR2IF03</accession>
<feature type="region of interest" description="Disordered" evidence="6">
    <location>
        <begin position="284"/>
        <end position="343"/>
    </location>
</feature>
<feature type="compositionally biased region" description="Low complexity" evidence="6">
    <location>
        <begin position="324"/>
        <end position="335"/>
    </location>
</feature>
<dbReference type="Gene3D" id="1.10.274.30">
    <property type="entry name" value="MRG domain"/>
    <property type="match status" value="1"/>
</dbReference>
<name>A0ABR2IF03_9PEZI</name>
<keyword evidence="4" id="KW-0804">Transcription</keyword>
<dbReference type="PROSITE" id="PS51640">
    <property type="entry name" value="MRG"/>
    <property type="match status" value="1"/>
</dbReference>
<protein>
    <submittedName>
        <fullName evidence="8">MRG-domain-containing protein</fullName>
    </submittedName>
</protein>
<reference evidence="8 9" key="1">
    <citation type="journal article" date="2024" name="IMA Fungus">
        <title>Apiospora arundinis, a panoply of carbohydrate-active enzymes and secondary metabolites.</title>
        <authorList>
            <person name="Sorensen T."/>
            <person name="Petersen C."/>
            <person name="Muurmann A.T."/>
            <person name="Christiansen J.V."/>
            <person name="Brundto M.L."/>
            <person name="Overgaard C.K."/>
            <person name="Boysen A.T."/>
            <person name="Wollenberg R.D."/>
            <person name="Larsen T.O."/>
            <person name="Sorensen J.L."/>
            <person name="Nielsen K.L."/>
            <person name="Sondergaard T.E."/>
        </authorList>
    </citation>
    <scope>NUCLEOTIDE SEQUENCE [LARGE SCALE GENOMIC DNA]</scope>
    <source>
        <strain evidence="8 9">AAU 773</strain>
    </source>
</reference>
<sequence>MSAGANNWRPSRTRKKPESFGYPNETEEAQLGASRTFSNPNRTRNQAKQEQLDLERAMEESLQDLPPPVTAAEGNLASGISFQNTSVDDDVFTSTNHAPVSATTSLFSTMAALGEVQQGAEATAAPSQPKTKRKQPGPSPSGKRRRIDKVAVQSEMAKAQPVTTAAGRTRRTRQTVRGQAKTFAGTFAMKEEDYFLKAQTNDHLSKLPPANLRYVSVTRTTAPKLLRHYNDHPYYWGVEHEQHPKVKDARERGLYTGTMGMFHYRTPHNLDCSRAGIPLDKRQDMKASHMEGPGKPEASVKKTQTTEGQEQGTAAPAGRKYGTRSAARSALAPSSVTPPLTPKTLCGQEAFMEEANKAIMTPEAPPGRESFIEEAMKAMTPKAPPAPSGVCKQVVELTPYLSFGHIPAIMEFRGSHTKHTLSEQEEAFYARPSIKIIIPDMLKGLLVDDWENVTKNNQLVPIPHPKPVTKVMDDYLAYEKPRRTEGSAAIDILEETVAGLKEYFDKCLGRVLLYRFERAQYAEMREKWTSGGPEVQGKTPCESYGAEHLMRLITSLPELIAQTNMDQQSVNRLREELSKFCQWLERNANAYFVNEYESPNAEYAEKAKN</sequence>
<feature type="domain" description="MRG" evidence="7">
    <location>
        <begin position="419"/>
        <end position="598"/>
    </location>
</feature>
<evidence type="ECO:0000256" key="3">
    <source>
        <dbReference type="ARBA" id="ARBA00023015"/>
    </source>
</evidence>
<feature type="compositionally biased region" description="Polar residues" evidence="6">
    <location>
        <begin position="1"/>
        <end position="10"/>
    </location>
</feature>
<evidence type="ECO:0000256" key="4">
    <source>
        <dbReference type="ARBA" id="ARBA00023163"/>
    </source>
</evidence>